<dbReference type="PROSITE" id="PS51186">
    <property type="entry name" value="GNAT"/>
    <property type="match status" value="1"/>
</dbReference>
<name>A0A1X7L9D1_9MICO</name>
<dbReference type="RefSeq" id="WP_085488369.1">
    <property type="nucleotide sequence ID" value="NZ_FXAY01000008.1"/>
</dbReference>
<dbReference type="Gene3D" id="3.40.630.30">
    <property type="match status" value="1"/>
</dbReference>
<dbReference type="CDD" id="cd04301">
    <property type="entry name" value="NAT_SF"/>
    <property type="match status" value="1"/>
</dbReference>
<gene>
    <name evidence="2" type="ORF">SAMN06296010_3474</name>
</gene>
<dbReference type="PANTHER" id="PTHR42791:SF1">
    <property type="entry name" value="N-ACETYLTRANSFERASE DOMAIN-CONTAINING PROTEIN"/>
    <property type="match status" value="1"/>
</dbReference>
<dbReference type="InterPro" id="IPR000182">
    <property type="entry name" value="GNAT_dom"/>
</dbReference>
<dbReference type="STRING" id="150121.SAMN06296010_3474"/>
<reference evidence="3" key="1">
    <citation type="submission" date="2017-04" db="EMBL/GenBank/DDBJ databases">
        <authorList>
            <person name="Varghese N."/>
            <person name="Submissions S."/>
        </authorList>
    </citation>
    <scope>NUCLEOTIDE SEQUENCE [LARGE SCALE GENOMIC DNA]</scope>
    <source>
        <strain evidence="3">VKM Ac-2510</strain>
    </source>
</reference>
<dbReference type="OrthoDB" id="7057833at2"/>
<dbReference type="Pfam" id="PF00583">
    <property type="entry name" value="Acetyltransf_1"/>
    <property type="match status" value="1"/>
</dbReference>
<evidence type="ECO:0000313" key="2">
    <source>
        <dbReference type="EMBL" id="SMG50013.1"/>
    </source>
</evidence>
<dbReference type="SUPFAM" id="SSF55729">
    <property type="entry name" value="Acyl-CoA N-acyltransferases (Nat)"/>
    <property type="match status" value="1"/>
</dbReference>
<dbReference type="GO" id="GO:0005840">
    <property type="term" value="C:ribosome"/>
    <property type="evidence" value="ECO:0007669"/>
    <property type="project" value="UniProtKB-KW"/>
</dbReference>
<dbReference type="InterPro" id="IPR052523">
    <property type="entry name" value="Trichothecene_AcTrans"/>
</dbReference>
<dbReference type="InterPro" id="IPR016181">
    <property type="entry name" value="Acyl_CoA_acyltransferase"/>
</dbReference>
<evidence type="ECO:0000313" key="3">
    <source>
        <dbReference type="Proteomes" id="UP000193244"/>
    </source>
</evidence>
<protein>
    <submittedName>
        <fullName evidence="2">Ribosomal protein S18 acetylase RimI</fullName>
    </submittedName>
</protein>
<sequence>MTTPSSSTTVVPPADQSVTVSRAEAHHVASAGRVLAAAFVDDPVMACILPQVPGPDRERRLRSLFEAMMLSGPLKHGTVDVATDATGDVLGVAVWESPRARSLTFLPLQLPRFVRALGLLGLMNGAVMLHALRTCRPGLPHWYLGEIGVSASARGRGVGSALLAHGLARADASGHPSYLESSTEKNRALYRRNGFLELGLIPKLRDAAPAAMMRPAKTKEPSVAS</sequence>
<keyword evidence="3" id="KW-1185">Reference proteome</keyword>
<accession>A0A1X7L9D1</accession>
<dbReference type="EMBL" id="FXAY01000008">
    <property type="protein sequence ID" value="SMG50013.1"/>
    <property type="molecule type" value="Genomic_DNA"/>
</dbReference>
<feature type="domain" description="N-acetyltransferase" evidence="1">
    <location>
        <begin position="79"/>
        <end position="220"/>
    </location>
</feature>
<keyword evidence="2" id="KW-0687">Ribonucleoprotein</keyword>
<dbReference type="Proteomes" id="UP000193244">
    <property type="component" value="Unassembled WGS sequence"/>
</dbReference>
<dbReference type="PANTHER" id="PTHR42791">
    <property type="entry name" value="GNAT FAMILY ACETYLTRANSFERASE"/>
    <property type="match status" value="1"/>
</dbReference>
<dbReference type="GO" id="GO:0016747">
    <property type="term" value="F:acyltransferase activity, transferring groups other than amino-acyl groups"/>
    <property type="evidence" value="ECO:0007669"/>
    <property type="project" value="InterPro"/>
</dbReference>
<proteinExistence type="predicted"/>
<organism evidence="2 3">
    <name type="scientific">Agreia pratensis</name>
    <dbReference type="NCBI Taxonomy" id="150121"/>
    <lineage>
        <taxon>Bacteria</taxon>
        <taxon>Bacillati</taxon>
        <taxon>Actinomycetota</taxon>
        <taxon>Actinomycetes</taxon>
        <taxon>Micrococcales</taxon>
        <taxon>Microbacteriaceae</taxon>
        <taxon>Agreia</taxon>
    </lineage>
</organism>
<keyword evidence="2" id="KW-0689">Ribosomal protein</keyword>
<dbReference type="AlphaFoldDB" id="A0A1X7L9D1"/>
<evidence type="ECO:0000259" key="1">
    <source>
        <dbReference type="PROSITE" id="PS51186"/>
    </source>
</evidence>